<name>A0A8J2BM38_9BACT</name>
<dbReference type="Proteomes" id="UP000663859">
    <property type="component" value="Unassembled WGS sequence"/>
</dbReference>
<keyword evidence="2 4" id="KW-0479">Metal-binding</keyword>
<dbReference type="PANTHER" id="PTHR30632:SF14">
    <property type="entry name" value="TUNGSTATE_MOLYBDATE_CHROMATE-BINDING PROTEIN MODA"/>
    <property type="match status" value="1"/>
</dbReference>
<dbReference type="GO" id="GO:0015689">
    <property type="term" value="P:molybdate ion transport"/>
    <property type="evidence" value="ECO:0007669"/>
    <property type="project" value="InterPro"/>
</dbReference>
<dbReference type="InterPro" id="IPR005950">
    <property type="entry name" value="ModA"/>
</dbReference>
<reference evidence="5" key="1">
    <citation type="submission" date="2021-02" db="EMBL/GenBank/DDBJ databases">
        <authorList>
            <person name="Cremers G."/>
            <person name="Picone N."/>
        </authorList>
    </citation>
    <scope>NUCLEOTIDE SEQUENCE</scope>
    <source>
        <strain evidence="5">PQ17</strain>
    </source>
</reference>
<feature type="binding site" evidence="4">
    <location>
        <position position="76"/>
    </location>
    <ligand>
        <name>molybdate</name>
        <dbReference type="ChEBI" id="CHEBI:36264"/>
    </ligand>
</feature>
<dbReference type="NCBIfam" id="TIGR01256">
    <property type="entry name" value="modA"/>
    <property type="match status" value="1"/>
</dbReference>
<gene>
    <name evidence="5" type="ORF">MPNT_10203</name>
</gene>
<evidence type="ECO:0000256" key="1">
    <source>
        <dbReference type="ARBA" id="ARBA00009175"/>
    </source>
</evidence>
<feature type="binding site" evidence="4">
    <location>
        <position position="186"/>
    </location>
    <ligand>
        <name>molybdate</name>
        <dbReference type="ChEBI" id="CHEBI:36264"/>
    </ligand>
</feature>
<dbReference type="PIRSF" id="PIRSF004846">
    <property type="entry name" value="ModA"/>
    <property type="match status" value="1"/>
</dbReference>
<organism evidence="5 6">
    <name type="scientific">Candidatus Methylacidithermus pantelleriae</name>
    <dbReference type="NCBI Taxonomy" id="2744239"/>
    <lineage>
        <taxon>Bacteria</taxon>
        <taxon>Pseudomonadati</taxon>
        <taxon>Verrucomicrobiota</taxon>
        <taxon>Methylacidiphilae</taxon>
        <taxon>Methylacidiphilales</taxon>
        <taxon>Methylacidiphilaceae</taxon>
        <taxon>Candidatus Methylacidithermus</taxon>
    </lineage>
</organism>
<proteinExistence type="inferred from homology"/>
<dbReference type="SUPFAM" id="SSF53850">
    <property type="entry name" value="Periplasmic binding protein-like II"/>
    <property type="match status" value="1"/>
</dbReference>
<dbReference type="Pfam" id="PF13531">
    <property type="entry name" value="SBP_bac_11"/>
    <property type="match status" value="1"/>
</dbReference>
<sequence length="272" mass="29333">MRRENGPGRRIFRCLLVVLGLAAATLFFVPASPVQADSPKVLVAAAANLRPVLGELAAAFSRRGLPCRIEPVFGASGILCTEILEGASFDLFLSADRSYPQRLAEKGLGRPNQVFIYAYGQLALWVGKWTGVSMGRPEEVLLDRRIGRIALANPSHAPYGCAALVALDQAGLTEKIRDKLVYAEDVTGAMSLALSRAVEAALVPLSVAREARREGWYTVWSAAGIPRVEQGGIILSGSVCARAFRDFLLSSEGQAILERHGYLRVKETKRGA</sequence>
<dbReference type="GO" id="GO:0030973">
    <property type="term" value="F:molybdate ion binding"/>
    <property type="evidence" value="ECO:0007669"/>
    <property type="project" value="TreeGrafter"/>
</dbReference>
<comment type="similarity">
    <text evidence="1">Belongs to the bacterial solute-binding protein ModA family.</text>
</comment>
<accession>A0A8J2BM38</accession>
<comment type="caution">
    <text evidence="5">The sequence shown here is derived from an EMBL/GenBank/DDBJ whole genome shotgun (WGS) entry which is preliminary data.</text>
</comment>
<dbReference type="RefSeq" id="WP_214096176.1">
    <property type="nucleotide sequence ID" value="NZ_CAJNOB010000001.1"/>
</dbReference>
<evidence type="ECO:0000256" key="4">
    <source>
        <dbReference type="PIRSR" id="PIRSR004846-1"/>
    </source>
</evidence>
<evidence type="ECO:0000256" key="3">
    <source>
        <dbReference type="ARBA" id="ARBA00022729"/>
    </source>
</evidence>
<dbReference type="EMBL" id="CAJNOB010000001">
    <property type="protein sequence ID" value="CAF0689381.1"/>
    <property type="molecule type" value="Genomic_DNA"/>
</dbReference>
<dbReference type="AlphaFoldDB" id="A0A8J2BM38"/>
<evidence type="ECO:0000256" key="2">
    <source>
        <dbReference type="ARBA" id="ARBA00022723"/>
    </source>
</evidence>
<dbReference type="InterPro" id="IPR050682">
    <property type="entry name" value="ModA/WtpA"/>
</dbReference>
<keyword evidence="3" id="KW-0732">Signal</keyword>
<dbReference type="Gene3D" id="3.40.190.10">
    <property type="entry name" value="Periplasmic binding protein-like II"/>
    <property type="match status" value="2"/>
</dbReference>
<dbReference type="GO" id="GO:0046872">
    <property type="term" value="F:metal ion binding"/>
    <property type="evidence" value="ECO:0007669"/>
    <property type="project" value="UniProtKB-KW"/>
</dbReference>
<protein>
    <submittedName>
        <fullName evidence="5">Putative Molybdate transport system substrate-binding protein</fullName>
    </submittedName>
</protein>
<evidence type="ECO:0000313" key="5">
    <source>
        <dbReference type="EMBL" id="CAF0689381.1"/>
    </source>
</evidence>
<keyword evidence="4" id="KW-0500">Molybdenum</keyword>
<keyword evidence="6" id="KW-1185">Reference proteome</keyword>
<evidence type="ECO:0000313" key="6">
    <source>
        <dbReference type="Proteomes" id="UP000663859"/>
    </source>
</evidence>
<dbReference type="PANTHER" id="PTHR30632">
    <property type="entry name" value="MOLYBDATE-BINDING PERIPLASMIC PROTEIN"/>
    <property type="match status" value="1"/>
</dbReference>